<dbReference type="InterPro" id="IPR008969">
    <property type="entry name" value="CarboxyPept-like_regulatory"/>
</dbReference>
<sequence>MRKLLKCKDKLLLLFFWLPLLVFGQDKTITGTVLSEENTPLPGATVSVRGTNRSVTTNASGVFTISAASGATLVVSYIGYEQQSVRLGTSTTITVTLRTSKSSLGEVVVTAYGIRREKKSLGYSTQVVDGDEIAGTRRENFVNSLAGRVAGATITPSSGVPGASSQIVLRGATSIGGNNQPLFVVDGVPYDNQTLNQENLVGGSVSFANRNSDYGNRAMDINPDDIENVTILKGPEATALYGADGASGAIVITTKKGKSGKASISYDNSFRVENVYRFPEVQQVYGLGNNGIYDPNYTTNPFSVLGTSTGAGIPAAYGPKLPTGTSTFNNAENFFRNGFTQQHNINVEGGSDIATYRFSANYTDQAGVVPNTGFEKFSARLMGSTKIGNKLRLTTSMNYVSSTTTKASKGAGGYLLTLLTWPVTVDVRNYQKPDGTKIPLRNITNLNLEYDNPMWDVYKNPGMDKVDRLTGNLNLSYDVTSWLNLGAVTGIDYYTQYGTLAVHPLSRFGLAGNGFYSLYQQTTRNFSNTLKATATKKFGDFSNSFTAGFYMENNYTKVESQKGERFYERDFLGINNTDPLSRDARTAISNIRKVRFFGNYILGYKFAYLSLAGSREGSSTFMSSVVDKDPFFNYGSSSLSFVFSDIKGVKEALPWLNLAKGRISYATTGKSPSLPYIIDYRFTSQITTGGGFAYDVTGNNFDLIPERSNNLEYGAELSMFKGRIRLDVARYHLLSKNQILAARASYGTGFVIKWFNGGEVENKGIEVQLAGTPVETKDFRWETIFNFDRNVGTVKSMPAGLPTYYDSDTWVFGNLRSQYFPGAKIGNMAANTVARNNAGQVLISPTSGLPVRDNDFKTVGDRQPQFKLGWVNNLRYKQFDLSFNIDFRKGGDVFNATEYFLYLTGYSVKTLDREMPRVIEGVLQDGLENTANPTKNTIAVTPMYNSSFYSSTTAATEEDFVETVNWARLRDVTLRYTVPARILSGAKFIKSASIYFTGTDLLMITNYSGADPAVNANTASNRGFGGAGIDYGALSIPRGFNFGCAIKF</sequence>
<dbReference type="Proteomes" id="UP000290204">
    <property type="component" value="Unassembled WGS sequence"/>
</dbReference>
<evidence type="ECO:0000256" key="4">
    <source>
        <dbReference type="ARBA" id="ARBA00022692"/>
    </source>
</evidence>
<feature type="domain" description="TonB-dependent receptor plug" evidence="8">
    <location>
        <begin position="118"/>
        <end position="249"/>
    </location>
</feature>
<dbReference type="EMBL" id="SDHW01000001">
    <property type="protein sequence ID" value="RXK61868.1"/>
    <property type="molecule type" value="Genomic_DNA"/>
</dbReference>
<comment type="subcellular location">
    <subcellularLocation>
        <location evidence="1 7">Cell outer membrane</location>
        <topology evidence="1 7">Multi-pass membrane protein</topology>
    </subcellularLocation>
</comment>
<dbReference type="Gene3D" id="2.40.170.20">
    <property type="entry name" value="TonB-dependent receptor, beta-barrel domain"/>
    <property type="match status" value="1"/>
</dbReference>
<dbReference type="PROSITE" id="PS52016">
    <property type="entry name" value="TONB_DEPENDENT_REC_3"/>
    <property type="match status" value="1"/>
</dbReference>
<dbReference type="AlphaFoldDB" id="A0A4Q1CLG1"/>
<comment type="similarity">
    <text evidence="7">Belongs to the TonB-dependent receptor family.</text>
</comment>
<keyword evidence="4 7" id="KW-0812">Transmembrane</keyword>
<dbReference type="OrthoDB" id="609136at2"/>
<dbReference type="SUPFAM" id="SSF49464">
    <property type="entry name" value="Carboxypeptidase regulatory domain-like"/>
    <property type="match status" value="1"/>
</dbReference>
<dbReference type="NCBIfam" id="TIGR04057">
    <property type="entry name" value="SusC_RagA_signa"/>
    <property type="match status" value="1"/>
</dbReference>
<dbReference type="Pfam" id="PF13715">
    <property type="entry name" value="CarbopepD_reg_2"/>
    <property type="match status" value="1"/>
</dbReference>
<evidence type="ECO:0000313" key="9">
    <source>
        <dbReference type="EMBL" id="RXK61868.1"/>
    </source>
</evidence>
<evidence type="ECO:0000256" key="3">
    <source>
        <dbReference type="ARBA" id="ARBA00022452"/>
    </source>
</evidence>
<evidence type="ECO:0000313" key="10">
    <source>
        <dbReference type="Proteomes" id="UP000290204"/>
    </source>
</evidence>
<keyword evidence="10" id="KW-1185">Reference proteome</keyword>
<evidence type="ECO:0000256" key="5">
    <source>
        <dbReference type="ARBA" id="ARBA00023136"/>
    </source>
</evidence>
<keyword evidence="3 7" id="KW-1134">Transmembrane beta strand</keyword>
<dbReference type="Gene3D" id="2.170.130.10">
    <property type="entry name" value="TonB-dependent receptor, plug domain"/>
    <property type="match status" value="1"/>
</dbReference>
<evidence type="ECO:0000259" key="8">
    <source>
        <dbReference type="Pfam" id="PF07715"/>
    </source>
</evidence>
<dbReference type="InterPro" id="IPR037066">
    <property type="entry name" value="Plug_dom_sf"/>
</dbReference>
<evidence type="ECO:0000256" key="1">
    <source>
        <dbReference type="ARBA" id="ARBA00004571"/>
    </source>
</evidence>
<dbReference type="InterPro" id="IPR012910">
    <property type="entry name" value="Plug_dom"/>
</dbReference>
<reference evidence="9 10" key="1">
    <citation type="submission" date="2019-01" db="EMBL/GenBank/DDBJ databases">
        <title>Lacibacter sp. strain TTM-7.</title>
        <authorList>
            <person name="Chen W.-M."/>
        </authorList>
    </citation>
    <scope>NUCLEOTIDE SEQUENCE [LARGE SCALE GENOMIC DNA]</scope>
    <source>
        <strain evidence="9 10">TTM-7</strain>
    </source>
</reference>
<organism evidence="9 10">
    <name type="scientific">Lacibacter luteus</name>
    <dbReference type="NCBI Taxonomy" id="2508719"/>
    <lineage>
        <taxon>Bacteria</taxon>
        <taxon>Pseudomonadati</taxon>
        <taxon>Bacteroidota</taxon>
        <taxon>Chitinophagia</taxon>
        <taxon>Chitinophagales</taxon>
        <taxon>Chitinophagaceae</taxon>
        <taxon>Lacibacter</taxon>
    </lineage>
</organism>
<evidence type="ECO:0000256" key="6">
    <source>
        <dbReference type="ARBA" id="ARBA00023237"/>
    </source>
</evidence>
<dbReference type="InterPro" id="IPR039426">
    <property type="entry name" value="TonB-dep_rcpt-like"/>
</dbReference>
<name>A0A4Q1CLG1_9BACT</name>
<keyword evidence="5 7" id="KW-0472">Membrane</keyword>
<evidence type="ECO:0000256" key="2">
    <source>
        <dbReference type="ARBA" id="ARBA00022448"/>
    </source>
</evidence>
<dbReference type="InterPro" id="IPR023996">
    <property type="entry name" value="TonB-dep_OMP_SusC/RagA"/>
</dbReference>
<dbReference type="SUPFAM" id="SSF56935">
    <property type="entry name" value="Porins"/>
    <property type="match status" value="1"/>
</dbReference>
<accession>A0A4Q1CLG1</accession>
<dbReference type="GO" id="GO:0009279">
    <property type="term" value="C:cell outer membrane"/>
    <property type="evidence" value="ECO:0007669"/>
    <property type="project" value="UniProtKB-SubCell"/>
</dbReference>
<evidence type="ECO:0000256" key="7">
    <source>
        <dbReference type="PROSITE-ProRule" id="PRU01360"/>
    </source>
</evidence>
<protein>
    <submittedName>
        <fullName evidence="9">SusC/RagA family TonB-linked outer membrane protein</fullName>
    </submittedName>
</protein>
<keyword evidence="6 7" id="KW-0998">Cell outer membrane</keyword>
<dbReference type="NCBIfam" id="TIGR04056">
    <property type="entry name" value="OMP_RagA_SusC"/>
    <property type="match status" value="1"/>
</dbReference>
<dbReference type="RefSeq" id="WP_129129240.1">
    <property type="nucleotide sequence ID" value="NZ_SDHW01000001.1"/>
</dbReference>
<keyword evidence="2 7" id="KW-0813">Transport</keyword>
<dbReference type="InterPro" id="IPR036942">
    <property type="entry name" value="Beta-barrel_TonB_sf"/>
</dbReference>
<comment type="caution">
    <text evidence="9">The sequence shown here is derived from an EMBL/GenBank/DDBJ whole genome shotgun (WGS) entry which is preliminary data.</text>
</comment>
<proteinExistence type="inferred from homology"/>
<dbReference type="Pfam" id="PF07715">
    <property type="entry name" value="Plug"/>
    <property type="match status" value="1"/>
</dbReference>
<gene>
    <name evidence="9" type="ORF">ESA94_02300</name>
</gene>
<dbReference type="Gene3D" id="2.60.40.1120">
    <property type="entry name" value="Carboxypeptidase-like, regulatory domain"/>
    <property type="match status" value="1"/>
</dbReference>
<dbReference type="InterPro" id="IPR023997">
    <property type="entry name" value="TonB-dep_OMP_SusC/RagA_CS"/>
</dbReference>